<proteinExistence type="predicted"/>
<comment type="caution">
    <text evidence="1">The sequence shown here is derived from an EMBL/GenBank/DDBJ whole genome shotgun (WGS) entry which is preliminary data.</text>
</comment>
<accession>A0ACC2TAS6</accession>
<name>A0ACC2TAS6_9FUNG</name>
<organism evidence="1 2">
    <name type="scientific">Entomophthora muscae</name>
    <dbReference type="NCBI Taxonomy" id="34485"/>
    <lineage>
        <taxon>Eukaryota</taxon>
        <taxon>Fungi</taxon>
        <taxon>Fungi incertae sedis</taxon>
        <taxon>Zoopagomycota</taxon>
        <taxon>Entomophthoromycotina</taxon>
        <taxon>Entomophthoromycetes</taxon>
        <taxon>Entomophthorales</taxon>
        <taxon>Entomophthoraceae</taxon>
        <taxon>Entomophthora</taxon>
    </lineage>
</organism>
<sequence length="149" mass="15505">MARRGRSSSTTRSPSRTQTRTASTASMAAPRPMAPAARHAAPTPAAAAPQQPGLFAQMASTAAGVAVGSTVGHVLGAGITSMFSGSDEPQQSHTQASYQPAQEQHGSASCSADAKAFTNCLEQSNNDVTACQFYYDMLKQCQSFSAQRF</sequence>
<evidence type="ECO:0000313" key="2">
    <source>
        <dbReference type="Proteomes" id="UP001165960"/>
    </source>
</evidence>
<reference evidence="1" key="1">
    <citation type="submission" date="2022-04" db="EMBL/GenBank/DDBJ databases">
        <title>Genome of the entomopathogenic fungus Entomophthora muscae.</title>
        <authorList>
            <person name="Elya C."/>
            <person name="Lovett B.R."/>
            <person name="Lee E."/>
            <person name="Macias A.M."/>
            <person name="Hajek A.E."/>
            <person name="De Bivort B.L."/>
            <person name="Kasson M.T."/>
            <person name="De Fine Licht H.H."/>
            <person name="Stajich J.E."/>
        </authorList>
    </citation>
    <scope>NUCLEOTIDE SEQUENCE</scope>
    <source>
        <strain evidence="1">Berkeley</strain>
    </source>
</reference>
<gene>
    <name evidence="1" type="ORF">DSO57_1034105</name>
</gene>
<dbReference type="Proteomes" id="UP001165960">
    <property type="component" value="Unassembled WGS sequence"/>
</dbReference>
<protein>
    <submittedName>
        <fullName evidence="1">Uncharacterized protein</fullName>
    </submittedName>
</protein>
<evidence type="ECO:0000313" key="1">
    <source>
        <dbReference type="EMBL" id="KAJ9071728.1"/>
    </source>
</evidence>
<dbReference type="EMBL" id="QTSX02003119">
    <property type="protein sequence ID" value="KAJ9071728.1"/>
    <property type="molecule type" value="Genomic_DNA"/>
</dbReference>
<keyword evidence="2" id="KW-1185">Reference proteome</keyword>